<dbReference type="PIRSF" id="PIRSF012563">
    <property type="entry name" value="YtxC"/>
    <property type="match status" value="1"/>
</dbReference>
<reference evidence="1 2" key="1">
    <citation type="journal article" date="2022" name="Evol. Bioinform. Online">
        <title>Draft Genome Sequence of Oceanobacillus jordanicus Strain GSFE11, a Halotolerant Plant Growth-Promoting Bacterial Endophyte Isolated From the Jordan Valley.</title>
        <authorList>
            <person name="Alhindi T."/>
            <person name="Albdaiwi R."/>
        </authorList>
    </citation>
    <scope>NUCLEOTIDE SEQUENCE [LARGE SCALE GENOMIC DNA]</scope>
    <source>
        <strain evidence="1 2">GSFE11</strain>
    </source>
</reference>
<gene>
    <name evidence="1" type="primary">ytxC</name>
    <name evidence="1" type="ORF">K3T81_13405</name>
</gene>
<proteinExistence type="predicted"/>
<comment type="caution">
    <text evidence="1">The sequence shown here is derived from an EMBL/GenBank/DDBJ whole genome shotgun (WGS) entry which is preliminary data.</text>
</comment>
<dbReference type="RefSeq" id="WP_106897118.1">
    <property type="nucleotide sequence ID" value="NZ_JAIFZM010000011.1"/>
</dbReference>
<name>A0AAW5B905_9BACI</name>
<dbReference type="Pfam" id="PF08812">
    <property type="entry name" value="YtxC"/>
    <property type="match status" value="1"/>
</dbReference>
<dbReference type="InterPro" id="IPR014199">
    <property type="entry name" value="Spore_YtxC"/>
</dbReference>
<organism evidence="1 2">
    <name type="scientific">Oceanobacillus jordanicus</name>
    <dbReference type="NCBI Taxonomy" id="2867266"/>
    <lineage>
        <taxon>Bacteria</taxon>
        <taxon>Bacillati</taxon>
        <taxon>Bacillota</taxon>
        <taxon>Bacilli</taxon>
        <taxon>Bacillales</taxon>
        <taxon>Bacillaceae</taxon>
        <taxon>Oceanobacillus</taxon>
    </lineage>
</organism>
<evidence type="ECO:0000313" key="1">
    <source>
        <dbReference type="EMBL" id="MCG3420135.1"/>
    </source>
</evidence>
<accession>A0AAW5B905</accession>
<dbReference type="EMBL" id="JAIFZM010000011">
    <property type="protein sequence ID" value="MCG3420135.1"/>
    <property type="molecule type" value="Genomic_DNA"/>
</dbReference>
<sequence>MLEVYFESDKEVIRFCELLFRYNKGIELHWKTNKDWGNHILFEKEIKSNELFDAISKAMVEVFVTHRLTAMINAIIEEYYYYTNQDEMEKILELTQWIFAGEDEDSRRVRKDKDPRQLLMSLFMANIKNTPTVHYDSIVKFRLNVFKDKLVHYVGLAIDEFKREEDHQEFVYLLREYIAKKEPSFKIIHILQGDPFSFFKQNGKRLSKMELHLLMQKEPLYIVGLDEDELNLAPLVAMAPEKIKIYGDHPSEPKTLTVINVFQERVDFEPYNNFPFAFYLNNRQK</sequence>
<dbReference type="AlphaFoldDB" id="A0AAW5B905"/>
<evidence type="ECO:0000313" key="2">
    <source>
        <dbReference type="Proteomes" id="UP001199631"/>
    </source>
</evidence>
<protein>
    <submittedName>
        <fullName evidence="1">Sporulation protein YtxC</fullName>
    </submittedName>
</protein>
<keyword evidence="2" id="KW-1185">Reference proteome</keyword>
<dbReference type="NCBIfam" id="TIGR02834">
    <property type="entry name" value="spo_ytxC"/>
    <property type="match status" value="1"/>
</dbReference>
<dbReference type="Proteomes" id="UP001199631">
    <property type="component" value="Unassembled WGS sequence"/>
</dbReference>